<organism evidence="2 3">
    <name type="scientific">Vespula maculifrons</name>
    <name type="common">Eastern yellow jacket</name>
    <name type="synonym">Wasp</name>
    <dbReference type="NCBI Taxonomy" id="7453"/>
    <lineage>
        <taxon>Eukaryota</taxon>
        <taxon>Metazoa</taxon>
        <taxon>Ecdysozoa</taxon>
        <taxon>Arthropoda</taxon>
        <taxon>Hexapoda</taxon>
        <taxon>Insecta</taxon>
        <taxon>Pterygota</taxon>
        <taxon>Neoptera</taxon>
        <taxon>Endopterygota</taxon>
        <taxon>Hymenoptera</taxon>
        <taxon>Apocrita</taxon>
        <taxon>Aculeata</taxon>
        <taxon>Vespoidea</taxon>
        <taxon>Vespidae</taxon>
        <taxon>Vespinae</taxon>
        <taxon>Vespula</taxon>
    </lineage>
</organism>
<accession>A0ABD2CCR2</accession>
<sequence length="307" mass="36438">MNINFSSISKYIPWDLIKAPSHLKGSYAREFQRPLYKTQNRNDQTTSNETHQDQQPTTSNDESQTLSITINLSDLAKLLNYFDGNAETFQTWEQQLTLLNTTHKLNDDTMKILIGMRLKGRALEWFHSIREQRMTWNEIINRLRDEIFCKIVYEATDVTTDLLNTFNELLYKTQDRNDYTTLNEMNEDQQLIRRNERITLISKIINLINSVIKFYYSDPIFVQQWEQRLKVICAMLNDDDDTMKIIIGVKREGHSLEMFYSISETWKTPKKKDTKRDTKETSNLSDKTQKKTTKRHKNRSKKKNKSQ</sequence>
<name>A0ABD2CCR2_VESMC</name>
<keyword evidence="3" id="KW-1185">Reference proteome</keyword>
<feature type="region of interest" description="Disordered" evidence="1">
    <location>
        <begin position="267"/>
        <end position="307"/>
    </location>
</feature>
<evidence type="ECO:0000256" key="1">
    <source>
        <dbReference type="SAM" id="MobiDB-lite"/>
    </source>
</evidence>
<proteinExistence type="predicted"/>
<comment type="caution">
    <text evidence="2">The sequence shown here is derived from an EMBL/GenBank/DDBJ whole genome shotgun (WGS) entry which is preliminary data.</text>
</comment>
<evidence type="ECO:0000313" key="2">
    <source>
        <dbReference type="EMBL" id="KAL2742854.1"/>
    </source>
</evidence>
<dbReference type="EMBL" id="JAYRBN010000056">
    <property type="protein sequence ID" value="KAL2742854.1"/>
    <property type="molecule type" value="Genomic_DNA"/>
</dbReference>
<reference evidence="2 3" key="1">
    <citation type="journal article" date="2024" name="Ann. Entomol. Soc. Am.">
        <title>Genomic analyses of the southern and eastern yellowjacket wasps (Hymenoptera: Vespidae) reveal evolutionary signatures of social life.</title>
        <authorList>
            <person name="Catto M.A."/>
            <person name="Caine P.B."/>
            <person name="Orr S.E."/>
            <person name="Hunt B.G."/>
            <person name="Goodisman M.A.D."/>
        </authorList>
    </citation>
    <scope>NUCLEOTIDE SEQUENCE [LARGE SCALE GENOMIC DNA]</scope>
    <source>
        <strain evidence="2">232</strain>
        <tissue evidence="2">Head and thorax</tissue>
    </source>
</reference>
<protein>
    <submittedName>
        <fullName evidence="2">Blastopia polyprotein</fullName>
    </submittedName>
</protein>
<gene>
    <name evidence="2" type="ORF">V1477_008343</name>
</gene>
<feature type="compositionally biased region" description="Basic residues" evidence="1">
    <location>
        <begin position="290"/>
        <end position="307"/>
    </location>
</feature>
<dbReference type="Proteomes" id="UP001607303">
    <property type="component" value="Unassembled WGS sequence"/>
</dbReference>
<dbReference type="AlphaFoldDB" id="A0ABD2CCR2"/>
<evidence type="ECO:0000313" key="3">
    <source>
        <dbReference type="Proteomes" id="UP001607303"/>
    </source>
</evidence>
<feature type="region of interest" description="Disordered" evidence="1">
    <location>
        <begin position="37"/>
        <end position="63"/>
    </location>
</feature>